<dbReference type="Proteomes" id="UP001530315">
    <property type="component" value="Unassembled WGS sequence"/>
</dbReference>
<dbReference type="InterPro" id="IPR001841">
    <property type="entry name" value="Znf_RING"/>
</dbReference>
<dbReference type="EMBL" id="JALLAZ020001005">
    <property type="protein sequence ID" value="KAL3782683.1"/>
    <property type="molecule type" value="Genomic_DNA"/>
</dbReference>
<dbReference type="InterPro" id="IPR013083">
    <property type="entry name" value="Znf_RING/FYVE/PHD"/>
</dbReference>
<evidence type="ECO:0000259" key="8">
    <source>
        <dbReference type="Pfam" id="PF18102"/>
    </source>
</evidence>
<dbReference type="Pfam" id="PF18102">
    <property type="entry name" value="DTC"/>
    <property type="match status" value="1"/>
</dbReference>
<dbReference type="SUPFAM" id="SSF57850">
    <property type="entry name" value="RING/U-box"/>
    <property type="match status" value="1"/>
</dbReference>
<sequence>MNVLQSDSPCADLVVCKHPHVFHLDCIREALKREPKCPVCRLNVNEPQGKSPSGIMTVMYDLPKCSGHDVNTIVVTYDTPSAVQLSYHESPGKIHGSKFVAAYLPNNIDGQNLLKRLKYACLHGLMFTIGTSFTSGAHDRCTWASVHHETCWSGGVANHGYPDPGYYVNCNQELNSLGVPAAEVIDTNGIVMKFLMLQVKATSSDNQPQFWQTLLSNSLRACRVLLMATNCSEP</sequence>
<protein>
    <recommendedName>
        <fullName evidence="4">RING-type E3 ubiquitin transferase</fullName>
        <ecNumber evidence="4">2.3.2.27</ecNumber>
    </recommendedName>
</protein>
<comment type="catalytic activity">
    <reaction evidence="1">
        <text>S-ubiquitinyl-[E2 ubiquitin-conjugating enzyme]-L-cysteine + [acceptor protein]-L-lysine = [E2 ubiquitin-conjugating enzyme]-L-cysteine + N(6)-ubiquitinyl-[acceptor protein]-L-lysine.</text>
        <dbReference type="EC" id="2.3.2.27"/>
    </reaction>
</comment>
<evidence type="ECO:0000313" key="9">
    <source>
        <dbReference type="EMBL" id="KAL3782683.1"/>
    </source>
</evidence>
<evidence type="ECO:0000256" key="1">
    <source>
        <dbReference type="ARBA" id="ARBA00000900"/>
    </source>
</evidence>
<evidence type="ECO:0000256" key="2">
    <source>
        <dbReference type="ARBA" id="ARBA00004906"/>
    </source>
</evidence>
<evidence type="ECO:0000256" key="3">
    <source>
        <dbReference type="ARBA" id="ARBA00009413"/>
    </source>
</evidence>
<dbReference type="Pfam" id="PF13639">
    <property type="entry name" value="zf-RING_2"/>
    <property type="match status" value="1"/>
</dbReference>
<dbReference type="InterPro" id="IPR039398">
    <property type="entry name" value="Deltex_fam"/>
</dbReference>
<evidence type="ECO:0000256" key="6">
    <source>
        <dbReference type="ARBA" id="ARBA00022723"/>
    </source>
</evidence>
<comment type="similarity">
    <text evidence="3">Belongs to the Deltex family.</text>
</comment>
<dbReference type="InterPro" id="IPR039399">
    <property type="entry name" value="Deltex_C_sf"/>
</dbReference>
<gene>
    <name evidence="9" type="ORF">ACHAW5_001364</name>
</gene>
<dbReference type="AlphaFoldDB" id="A0ABD3P497"/>
<reference evidence="9 10" key="1">
    <citation type="submission" date="2024-10" db="EMBL/GenBank/DDBJ databases">
        <title>Updated reference genomes for cyclostephanoid diatoms.</title>
        <authorList>
            <person name="Roberts W.R."/>
            <person name="Alverson A.J."/>
        </authorList>
    </citation>
    <scope>NUCLEOTIDE SEQUENCE [LARGE SCALE GENOMIC DNA]</scope>
    <source>
        <strain evidence="9 10">AJA276-08</strain>
    </source>
</reference>
<feature type="domain" description="RING-type" evidence="7">
    <location>
        <begin position="8"/>
        <end position="41"/>
    </location>
</feature>
<comment type="caution">
    <text evidence="9">The sequence shown here is derived from an EMBL/GenBank/DDBJ whole genome shotgun (WGS) entry which is preliminary data.</text>
</comment>
<dbReference type="GO" id="GO:0046872">
    <property type="term" value="F:metal ion binding"/>
    <property type="evidence" value="ECO:0007669"/>
    <property type="project" value="UniProtKB-KW"/>
</dbReference>
<keyword evidence="6" id="KW-0479">Metal-binding</keyword>
<evidence type="ECO:0000256" key="4">
    <source>
        <dbReference type="ARBA" id="ARBA00012483"/>
    </source>
</evidence>
<dbReference type="Gene3D" id="3.30.390.130">
    <property type="match status" value="1"/>
</dbReference>
<dbReference type="EC" id="2.3.2.27" evidence="4"/>
<dbReference type="Gene3D" id="3.30.40.10">
    <property type="entry name" value="Zinc/RING finger domain, C3HC4 (zinc finger)"/>
    <property type="match status" value="1"/>
</dbReference>
<proteinExistence type="inferred from homology"/>
<dbReference type="GO" id="GO:0061630">
    <property type="term" value="F:ubiquitin protein ligase activity"/>
    <property type="evidence" value="ECO:0007669"/>
    <property type="project" value="UniProtKB-EC"/>
</dbReference>
<evidence type="ECO:0000256" key="5">
    <source>
        <dbReference type="ARBA" id="ARBA00022679"/>
    </source>
</evidence>
<comment type="pathway">
    <text evidence="2">Protein modification; protein ubiquitination.</text>
</comment>
<dbReference type="InterPro" id="IPR039396">
    <property type="entry name" value="Deltex_C"/>
</dbReference>
<keyword evidence="5" id="KW-0808">Transferase</keyword>
<evidence type="ECO:0000259" key="7">
    <source>
        <dbReference type="Pfam" id="PF13639"/>
    </source>
</evidence>
<feature type="domain" description="Deltex C-terminal" evidence="8">
    <location>
        <begin position="48"/>
        <end position="179"/>
    </location>
</feature>
<accession>A0ABD3P497</accession>
<organism evidence="9 10">
    <name type="scientific">Stephanodiscus triporus</name>
    <dbReference type="NCBI Taxonomy" id="2934178"/>
    <lineage>
        <taxon>Eukaryota</taxon>
        <taxon>Sar</taxon>
        <taxon>Stramenopiles</taxon>
        <taxon>Ochrophyta</taxon>
        <taxon>Bacillariophyta</taxon>
        <taxon>Coscinodiscophyceae</taxon>
        <taxon>Thalassiosirophycidae</taxon>
        <taxon>Stephanodiscales</taxon>
        <taxon>Stephanodiscaceae</taxon>
        <taxon>Stephanodiscus</taxon>
    </lineage>
</organism>
<dbReference type="PANTHER" id="PTHR12622">
    <property type="entry name" value="DELTEX-RELATED"/>
    <property type="match status" value="1"/>
</dbReference>
<evidence type="ECO:0000313" key="10">
    <source>
        <dbReference type="Proteomes" id="UP001530315"/>
    </source>
</evidence>
<name>A0ABD3P497_9STRA</name>
<keyword evidence="10" id="KW-1185">Reference proteome</keyword>